<dbReference type="Proteomes" id="UP000198781">
    <property type="component" value="Unassembled WGS sequence"/>
</dbReference>
<proteinExistence type="predicted"/>
<evidence type="ECO:0008006" key="5">
    <source>
        <dbReference type="Google" id="ProtNLM"/>
    </source>
</evidence>
<name>A0A1G7CD72_9BURK</name>
<feature type="signal peptide" evidence="2">
    <location>
        <begin position="1"/>
        <end position="20"/>
    </location>
</feature>
<protein>
    <recommendedName>
        <fullName evidence="5">Lipoprotein</fullName>
    </recommendedName>
</protein>
<feature type="chain" id="PRO_5011781079" description="Lipoprotein" evidence="2">
    <location>
        <begin position="21"/>
        <end position="362"/>
    </location>
</feature>
<accession>A0A1G7CD72</accession>
<evidence type="ECO:0000313" key="4">
    <source>
        <dbReference type="Proteomes" id="UP000198781"/>
    </source>
</evidence>
<sequence>MNTADLTRLTATALIASLLAACGGSDGNGDSTAPTVPGAPAPAPSPAPAPAPGPDPTTPAPAPAPAPANVTGQYRQESAPASMDAALAAMNAQGAQGYAYLATFAVNPGTNSQALGSFYLQNTAHTGSRLQYVAIAQPATADALLALLNQQGASGFAYKSPMSFGTVSESRGIFVKDTTKSTTYTYEKLPISSTLSRDGFVAQLNAQGARGFRLVGPMTAGNEFFNVYMKDSSANTYAYIGLDGLQSSVAAYGDALRQRLNEQGGQGRLWVGDFVVQGNATASIFEKSASQSGAIRYTVEPAGARNTLDQLQAELNARAAQGLFYFSDVASVDTSTNAISSFTVSVGGAESLRNPLAGITYP</sequence>
<evidence type="ECO:0000313" key="3">
    <source>
        <dbReference type="EMBL" id="SDE37324.1"/>
    </source>
</evidence>
<keyword evidence="2" id="KW-0732">Signal</keyword>
<dbReference type="STRING" id="187868.SAMN05192589_11621"/>
<dbReference type="EMBL" id="FMZC01000016">
    <property type="protein sequence ID" value="SDE37324.1"/>
    <property type="molecule type" value="Genomic_DNA"/>
</dbReference>
<evidence type="ECO:0000256" key="1">
    <source>
        <dbReference type="SAM" id="MobiDB-lite"/>
    </source>
</evidence>
<dbReference type="RefSeq" id="WP_175537811.1">
    <property type="nucleotide sequence ID" value="NZ_FMZC01000016.1"/>
</dbReference>
<evidence type="ECO:0000256" key="2">
    <source>
        <dbReference type="SAM" id="SignalP"/>
    </source>
</evidence>
<feature type="region of interest" description="Disordered" evidence="1">
    <location>
        <begin position="28"/>
        <end position="77"/>
    </location>
</feature>
<gene>
    <name evidence="3" type="ORF">SAMN05192589_11621</name>
</gene>
<dbReference type="AlphaFoldDB" id="A0A1G7CD72"/>
<reference evidence="3 4" key="1">
    <citation type="submission" date="2016-10" db="EMBL/GenBank/DDBJ databases">
        <authorList>
            <person name="de Groot N.N."/>
        </authorList>
    </citation>
    <scope>NUCLEOTIDE SEQUENCE [LARGE SCALE GENOMIC DNA]</scope>
    <source>
        <strain evidence="3 4">DSM 16619</strain>
    </source>
</reference>
<feature type="compositionally biased region" description="Pro residues" evidence="1">
    <location>
        <begin position="37"/>
        <end position="66"/>
    </location>
</feature>
<keyword evidence="4" id="KW-1185">Reference proteome</keyword>
<organism evidence="3 4">
    <name type="scientific">Paracidovorax valerianellae</name>
    <dbReference type="NCBI Taxonomy" id="187868"/>
    <lineage>
        <taxon>Bacteria</taxon>
        <taxon>Pseudomonadati</taxon>
        <taxon>Pseudomonadota</taxon>
        <taxon>Betaproteobacteria</taxon>
        <taxon>Burkholderiales</taxon>
        <taxon>Comamonadaceae</taxon>
        <taxon>Paracidovorax</taxon>
    </lineage>
</organism>